<dbReference type="FunFam" id="3.40.640.10:FF:000035">
    <property type="entry name" value="O-succinylhomoserine sulfhydrylase"/>
    <property type="match status" value="1"/>
</dbReference>
<reference evidence="8" key="1">
    <citation type="submission" date="2017-02" db="EMBL/GenBank/DDBJ databases">
        <authorList>
            <person name="Varghese N."/>
            <person name="Submissions S."/>
        </authorList>
    </citation>
    <scope>NUCLEOTIDE SEQUENCE [LARGE SCALE GENOMIC DNA]</scope>
    <source>
        <strain evidence="8">UM2</strain>
    </source>
</reference>
<evidence type="ECO:0000256" key="6">
    <source>
        <dbReference type="RuleBase" id="RU362118"/>
    </source>
</evidence>
<dbReference type="GO" id="GO:0071269">
    <property type="term" value="P:L-homocysteine biosynthetic process"/>
    <property type="evidence" value="ECO:0007669"/>
    <property type="project" value="TreeGrafter"/>
</dbReference>
<dbReference type="GO" id="GO:0019346">
    <property type="term" value="P:transsulfuration"/>
    <property type="evidence" value="ECO:0007669"/>
    <property type="project" value="InterPro"/>
</dbReference>
<evidence type="ECO:0000256" key="1">
    <source>
        <dbReference type="ARBA" id="ARBA00001933"/>
    </source>
</evidence>
<proteinExistence type="inferred from homology"/>
<dbReference type="Pfam" id="PF01053">
    <property type="entry name" value="Cys_Met_Meta_PP"/>
    <property type="match status" value="1"/>
</dbReference>
<dbReference type="Gene3D" id="3.90.1150.10">
    <property type="entry name" value="Aspartate Aminotransferase, domain 1"/>
    <property type="match status" value="1"/>
</dbReference>
<organism evidence="7 8">
    <name type="scientific">Rhizorhabdus histidinilytica</name>
    <dbReference type="NCBI Taxonomy" id="439228"/>
    <lineage>
        <taxon>Bacteria</taxon>
        <taxon>Pseudomonadati</taxon>
        <taxon>Pseudomonadota</taxon>
        <taxon>Alphaproteobacteria</taxon>
        <taxon>Sphingomonadales</taxon>
        <taxon>Sphingomonadaceae</taxon>
        <taxon>Rhizorhabdus</taxon>
    </lineage>
</organism>
<dbReference type="PANTHER" id="PTHR43797:SF2">
    <property type="entry name" value="HOMOCYSTEINE_CYSTEINE SYNTHASE"/>
    <property type="match status" value="1"/>
</dbReference>
<evidence type="ECO:0000256" key="2">
    <source>
        <dbReference type="ARBA" id="ARBA00009077"/>
    </source>
</evidence>
<comment type="cofactor">
    <cofactor evidence="1 6">
        <name>pyridoxal 5'-phosphate</name>
        <dbReference type="ChEBI" id="CHEBI:597326"/>
    </cofactor>
</comment>
<dbReference type="InterPro" id="IPR000277">
    <property type="entry name" value="Cys/Met-Metab_PyrdxlP-dep_enz"/>
</dbReference>
<evidence type="ECO:0000256" key="3">
    <source>
        <dbReference type="ARBA" id="ARBA00022679"/>
    </source>
</evidence>
<dbReference type="Proteomes" id="UP000189818">
    <property type="component" value="Unassembled WGS sequence"/>
</dbReference>
<accession>A0A1T5BZ82</accession>
<dbReference type="InterPro" id="IPR006235">
    <property type="entry name" value="OAc-hSer/O-AcSer_sulfhydrylase"/>
</dbReference>
<dbReference type="STRING" id="439228.SAMN06295920_103432"/>
<dbReference type="InterPro" id="IPR015424">
    <property type="entry name" value="PyrdxlP-dep_Trfase"/>
</dbReference>
<evidence type="ECO:0000256" key="4">
    <source>
        <dbReference type="ARBA" id="ARBA00022898"/>
    </source>
</evidence>
<evidence type="ECO:0000313" key="8">
    <source>
        <dbReference type="Proteomes" id="UP000189818"/>
    </source>
</evidence>
<dbReference type="RefSeq" id="WP_079647774.1">
    <property type="nucleotide sequence ID" value="NZ_FUYM01000003.1"/>
</dbReference>
<dbReference type="InterPro" id="IPR015422">
    <property type="entry name" value="PyrdxlP-dep_Trfase_small"/>
</dbReference>
<gene>
    <name evidence="7" type="ORF">SAMN06295920_103432</name>
</gene>
<dbReference type="PIRSF" id="PIRSF001434">
    <property type="entry name" value="CGS"/>
    <property type="match status" value="1"/>
</dbReference>
<dbReference type="SUPFAM" id="SSF53383">
    <property type="entry name" value="PLP-dependent transferases"/>
    <property type="match status" value="1"/>
</dbReference>
<dbReference type="GO" id="GO:0006535">
    <property type="term" value="P:cysteine biosynthetic process from serine"/>
    <property type="evidence" value="ECO:0007669"/>
    <property type="project" value="TreeGrafter"/>
</dbReference>
<name>A0A1T5BZ82_9SPHN</name>
<dbReference type="AlphaFoldDB" id="A0A1T5BZ82"/>
<dbReference type="GO" id="GO:0003961">
    <property type="term" value="F:O-acetylhomoserine aminocarboxypropyltransferase activity"/>
    <property type="evidence" value="ECO:0007669"/>
    <property type="project" value="TreeGrafter"/>
</dbReference>
<keyword evidence="4 5" id="KW-0663">Pyridoxal phosphate</keyword>
<dbReference type="OrthoDB" id="9805807at2"/>
<dbReference type="GO" id="GO:0005737">
    <property type="term" value="C:cytoplasm"/>
    <property type="evidence" value="ECO:0007669"/>
    <property type="project" value="TreeGrafter"/>
</dbReference>
<feature type="modified residue" description="N6-(pyridoxal phosphate)lysine" evidence="5">
    <location>
        <position position="208"/>
    </location>
</feature>
<dbReference type="NCBIfam" id="TIGR01326">
    <property type="entry name" value="OAH_OAS_sulfhy"/>
    <property type="match status" value="1"/>
</dbReference>
<dbReference type="Gene3D" id="3.40.640.10">
    <property type="entry name" value="Type I PLP-dependent aspartate aminotransferase-like (Major domain)"/>
    <property type="match status" value="1"/>
</dbReference>
<dbReference type="GO" id="GO:0004124">
    <property type="term" value="F:cysteine synthase activity"/>
    <property type="evidence" value="ECO:0007669"/>
    <property type="project" value="TreeGrafter"/>
</dbReference>
<keyword evidence="3" id="KW-0808">Transferase</keyword>
<dbReference type="PANTHER" id="PTHR43797">
    <property type="entry name" value="HOMOCYSTEINE/CYSTEINE SYNTHASE"/>
    <property type="match status" value="1"/>
</dbReference>
<evidence type="ECO:0000313" key="7">
    <source>
        <dbReference type="EMBL" id="SKB52658.1"/>
    </source>
</evidence>
<dbReference type="EMBL" id="FUYM01000003">
    <property type="protein sequence ID" value="SKB52658.1"/>
    <property type="molecule type" value="Genomic_DNA"/>
</dbReference>
<keyword evidence="8" id="KW-1185">Reference proteome</keyword>
<protein>
    <submittedName>
        <fullName evidence="7">O-acetylhomoserine sulfhydrylase</fullName>
    </submittedName>
</protein>
<comment type="similarity">
    <text evidence="2 6">Belongs to the trans-sulfuration enzymes family.</text>
</comment>
<evidence type="ECO:0000256" key="5">
    <source>
        <dbReference type="PIRSR" id="PIRSR001434-2"/>
    </source>
</evidence>
<dbReference type="InterPro" id="IPR015421">
    <property type="entry name" value="PyrdxlP-dep_Trfase_major"/>
</dbReference>
<dbReference type="GO" id="GO:0030170">
    <property type="term" value="F:pyridoxal phosphate binding"/>
    <property type="evidence" value="ECO:0007669"/>
    <property type="project" value="InterPro"/>
</dbReference>
<sequence length="431" mass="45595">MDKPAYRPETLALHAGWRADPTTGAVAPPIYQTTSYQFHDAGHAARLFALEELGNIYTRIGNPTTAILEDRIAALEGGAAALAVASGQAASAYAIQNLARAGDNIVAGTDLYGGTWNLFANTLRDMGIEVRFVDPADPQGFVAASDDRTRAWYVETLPNPKLVVCPIAELAAAGRPMGIPLIVDNTAAPLIARPLDHGAAIVVYSTTKYIGGHGTSIGGVIVDGGNFDWEAFPDRQPNLNTPDPSYHGAVWAQAAKPLGPIAYILRARTVLLRDLGAALSPFNAFQILQGLETLPLRMPRHCENALAVVRFLSNRAGVTRVIHPSVQTGDARARADRVLTGGQGGLLGFELAGGVEAGRRFIDALRLFYHVANIGDARSLAIHPASTTHSQLSAEEQAAAGVSPGYVRLSIGLEHIDDILADLDQALQTAG</sequence>
<dbReference type="CDD" id="cd00614">
    <property type="entry name" value="CGS_like"/>
    <property type="match status" value="1"/>
</dbReference>